<accession>A0A6G1EWB8</accession>
<evidence type="ECO:0000259" key="1">
    <source>
        <dbReference type="Pfam" id="PF25428"/>
    </source>
</evidence>
<comment type="caution">
    <text evidence="2">The sequence shown here is derived from an EMBL/GenBank/DDBJ whole genome shotgun (WGS) entry which is preliminary data.</text>
</comment>
<dbReference type="Proteomes" id="UP000479710">
    <property type="component" value="Unassembled WGS sequence"/>
</dbReference>
<name>A0A6G1EWB8_9ORYZ</name>
<organism evidence="2 3">
    <name type="scientific">Oryza meyeriana var. granulata</name>
    <dbReference type="NCBI Taxonomy" id="110450"/>
    <lineage>
        <taxon>Eukaryota</taxon>
        <taxon>Viridiplantae</taxon>
        <taxon>Streptophyta</taxon>
        <taxon>Embryophyta</taxon>
        <taxon>Tracheophyta</taxon>
        <taxon>Spermatophyta</taxon>
        <taxon>Magnoliopsida</taxon>
        <taxon>Liliopsida</taxon>
        <taxon>Poales</taxon>
        <taxon>Poaceae</taxon>
        <taxon>BOP clade</taxon>
        <taxon>Oryzoideae</taxon>
        <taxon>Oryzeae</taxon>
        <taxon>Oryzinae</taxon>
        <taxon>Oryza</taxon>
        <taxon>Oryza meyeriana</taxon>
    </lineage>
</organism>
<dbReference type="InterPro" id="IPR057216">
    <property type="entry name" value="DUF7894"/>
</dbReference>
<dbReference type="PANTHER" id="PTHR37221">
    <property type="entry name" value="OS02G0582400 PROTEIN"/>
    <property type="match status" value="1"/>
</dbReference>
<protein>
    <recommendedName>
        <fullName evidence="1">DUF7894 domain-containing protein</fullName>
    </recommendedName>
</protein>
<sequence length="288" mass="31358">MEVVNYSSDEHSVFPFDRPPPYRWLVACSSAKSVSSPSFPLSDHPRRRRPAAMRVAPKVLVIVRDAAGYGAALADALRPTPGLTRESAPLELPLAKYGLDGEKASGELVNFSDSSGTPQVSIFVLPDYKPPVAACAMNEILALISSEAPSTQPSLIVPFITRSANYYHEAKTGQLATLHGADIGATTEFTKMLVDGTTKLPQSLQMQSEPILCLLEMVRVLNIPTVLLFASGGQHQGKSSTEADLEVLQCVGDHLASHINLEFSKETVLERGIEKSPVFQEPWRELYR</sequence>
<reference evidence="2 3" key="1">
    <citation type="submission" date="2019-11" db="EMBL/GenBank/DDBJ databases">
        <title>Whole genome sequence of Oryza granulata.</title>
        <authorList>
            <person name="Li W."/>
        </authorList>
    </citation>
    <scope>NUCLEOTIDE SEQUENCE [LARGE SCALE GENOMIC DNA]</scope>
    <source>
        <strain evidence="3">cv. Menghai</strain>
        <tissue evidence="2">Leaf</tissue>
    </source>
</reference>
<dbReference type="PANTHER" id="PTHR37221:SF1">
    <property type="entry name" value="OS02G0582400 PROTEIN"/>
    <property type="match status" value="1"/>
</dbReference>
<dbReference type="Pfam" id="PF25428">
    <property type="entry name" value="DUF7894"/>
    <property type="match status" value="1"/>
</dbReference>
<dbReference type="EMBL" id="SPHZ02000002">
    <property type="protein sequence ID" value="KAF0928958.1"/>
    <property type="molecule type" value="Genomic_DNA"/>
</dbReference>
<evidence type="ECO:0000313" key="2">
    <source>
        <dbReference type="EMBL" id="KAF0928958.1"/>
    </source>
</evidence>
<dbReference type="OrthoDB" id="1927925at2759"/>
<proteinExistence type="predicted"/>
<feature type="domain" description="DUF7894" evidence="1">
    <location>
        <begin position="53"/>
        <end position="287"/>
    </location>
</feature>
<dbReference type="AlphaFoldDB" id="A0A6G1EWB8"/>
<gene>
    <name evidence="2" type="ORF">E2562_011053</name>
</gene>
<keyword evidence="3" id="KW-1185">Reference proteome</keyword>
<evidence type="ECO:0000313" key="3">
    <source>
        <dbReference type="Proteomes" id="UP000479710"/>
    </source>
</evidence>